<proteinExistence type="predicted"/>
<reference evidence="2" key="1">
    <citation type="journal article" date="2021" name="Front. Microbiol.">
        <title>Genomic Analysis of the 1-Aminocyclopropane-1-Carboxylate Deaminase-Producing Pseudomonas thivervalensis SC5 Reveals Its Multifaceted Roles in Soil and in Beneficial Interactions With Plants.</title>
        <authorList>
            <person name="Nascimento F.X."/>
            <person name="Uron P."/>
            <person name="Glick B.R."/>
            <person name="Giachini A."/>
            <person name="Rossi M.J."/>
        </authorList>
    </citation>
    <scope>NUCLEOTIDE SEQUENCE [LARGE SCALE GENOMIC DNA]</scope>
    <source>
        <strain evidence="2">PLM3</strain>
    </source>
</reference>
<name>A0A2Z4ZFL7_9PSED</name>
<dbReference type="InterPro" id="IPR013783">
    <property type="entry name" value="Ig-like_fold"/>
</dbReference>
<gene>
    <name evidence="1" type="ORF">CEQ51_22325</name>
</gene>
<evidence type="ECO:0000313" key="1">
    <source>
        <dbReference type="EMBL" id="AXA62698.1"/>
    </source>
</evidence>
<sequence length="1350" mass="146386">MNREPVNTRTNILPNGHFVNYDHWQIVGPPNSSVIGSDSWQGNTINYMSVYKGSGITQQVSPPAPQSAGARYRLSFLYDNRGDEPGTFSLRRRGTDDSLEIALPPRGNAAADADTRALTLTPVTALIDFDVEEEDLFEFVIMSPSVAISSKNVIVALIDFHLELDPLVLARFVNDGQAFIPADSPMLYLCHGATGDQRHQLSFQPAPNSPWAGTEVLLWSQDNPLEAVIISPEWGENQRIEDTWLVDCPRPVDNDTQLFNLSIYSKYHADTYPIAVSLGHHRLVVESIQDPAYQPVIEYAQAVRLGVRVTSYYLDLPMHGLEVSWMLGEDVLSVSETDAGGEAWFDFVPATEGTLAVKAGVESPFYAQGNALHTFSVKAHATDPLKAVRIKFPNMEAALWGEQTGFPERGATYPVEVLFADDSPLRNLDVWLDWEGKAPEELGVTVQPALLTPVPVTGNALTWRLVCDDSNGIDEFGLRLGCAALQRPTVSNAMSLARHSLKIGDVREANRVPVVDEHDYVWCMLRVTSLGDQPIAGVPVEWDTSQGLQRTWTGTHGWASVIDRPTAHGDYTLAARVNPREGGQELGHAFAIQTLATSAWNTASFTLDGVAIDRVGAGAVCLMGQNSVFHLAVASGSPLIGKEVFLRWQDPASARSIVIANMDTPVTIIAAGLDWPVQASVADTGGVFDLQVVSTGMEPLDLAFRALPQDLSSELTLVFDQAPKNWGAGAQLYPCIGAAHDLTLLPEGDPGGLHGLLFETTVAPDLPSGWEMTPPLTEPAPMTAGGVRYRCDFSGASQAVQRSWGARVLGVEAFTQPPTFELKLAHNKVRVATAFEVATDPVLSKGESARLALRYVSAFTNQPANDVSVAWDDGQTSRSGADGIAQCAYQPAAAGYHPVQALVSNPYDGTQVEQEFVVFAHQEDPWLDLNVNIGLGDGRPWGEQTFFPRRADRLDLTLSVLEDSPLLDQDLTLGFSGAHELDTGLSFGPVGLGRPRTLTADGLLVSLLAEDRTDAAFYLQLAASRLLARSPLNAFSLGSHVPVDIVATTNEARQVVDWGEVLFFEVTLVNAVTGQPARNVPVSWTSTDDAMEPVTTTTDFYGIARFSFIATVSGPGTVRARAVGGIEVVAFDYLVHEACVIESLTSPDLEGVPGDEISAEATVVSAATGAPVAGVKVHWFFKGVVLEPSVCDAQGKASITFELPSRIGRYTLSASVRGEFGWDSDWLQAKVLGTEDSWVQEFTLWLNERPIFDESGYIREIYLSAGTTNILELRVKKDSNLLNETEVHLEGNPGGALGIIFDPEFYVRRPVTTASMPWTIVTQPSAHDTFVLELRSPDLPILTLLTKLDV</sequence>
<dbReference type="Proteomes" id="UP000251666">
    <property type="component" value="Chromosome"/>
</dbReference>
<accession>A0A2Z4ZFL7</accession>
<dbReference type="RefSeq" id="WP_208665629.1">
    <property type="nucleotide sequence ID" value="NZ_CP022201.1"/>
</dbReference>
<dbReference type="Gene3D" id="2.60.40.10">
    <property type="entry name" value="Immunoglobulins"/>
    <property type="match status" value="1"/>
</dbReference>
<dbReference type="InterPro" id="IPR008964">
    <property type="entry name" value="Invasin/intimin_cell_adhesion"/>
</dbReference>
<dbReference type="EMBL" id="CP022202">
    <property type="protein sequence ID" value="AXA62698.1"/>
    <property type="molecule type" value="Genomic_DNA"/>
</dbReference>
<keyword evidence="2" id="KW-1185">Reference proteome</keyword>
<evidence type="ECO:0000313" key="2">
    <source>
        <dbReference type="Proteomes" id="UP000251666"/>
    </source>
</evidence>
<dbReference type="KEGG" id="pthv:CE140_21775"/>
<dbReference type="SUPFAM" id="SSF49373">
    <property type="entry name" value="Invasin/intimin cell-adhesion fragments"/>
    <property type="match status" value="2"/>
</dbReference>
<protein>
    <submittedName>
        <fullName evidence="1">Uncharacterized protein</fullName>
    </submittedName>
</protein>
<organism evidence="1 2">
    <name type="scientific">Pseudomonas thivervalensis</name>
    <dbReference type="NCBI Taxonomy" id="86265"/>
    <lineage>
        <taxon>Bacteria</taxon>
        <taxon>Pseudomonadati</taxon>
        <taxon>Pseudomonadota</taxon>
        <taxon>Gammaproteobacteria</taxon>
        <taxon>Pseudomonadales</taxon>
        <taxon>Pseudomonadaceae</taxon>
        <taxon>Pseudomonas</taxon>
    </lineage>
</organism>